<keyword evidence="1" id="KW-0472">Membrane</keyword>
<organism evidence="2 3">
    <name type="scientific">Terrihabitans rhizophilus</name>
    <dbReference type="NCBI Taxonomy" id="3092662"/>
    <lineage>
        <taxon>Bacteria</taxon>
        <taxon>Pseudomonadati</taxon>
        <taxon>Pseudomonadota</taxon>
        <taxon>Alphaproteobacteria</taxon>
        <taxon>Hyphomicrobiales</taxon>
        <taxon>Terrihabitans</taxon>
    </lineage>
</organism>
<proteinExistence type="predicted"/>
<dbReference type="Proteomes" id="UP001274321">
    <property type="component" value="Unassembled WGS sequence"/>
</dbReference>
<reference evidence="2 3" key="1">
    <citation type="submission" date="2023-11" db="EMBL/GenBank/DDBJ databases">
        <authorList>
            <person name="Bao R."/>
        </authorList>
    </citation>
    <scope>NUCLEOTIDE SEQUENCE [LARGE SCALE GENOMIC DNA]</scope>
    <source>
        <strain evidence="2 3">PJ23</strain>
    </source>
</reference>
<dbReference type="EMBL" id="JAXAFJ010000011">
    <property type="protein sequence ID" value="MDX6807345.1"/>
    <property type="molecule type" value="Genomic_DNA"/>
</dbReference>
<dbReference type="RefSeq" id="WP_319845472.1">
    <property type="nucleotide sequence ID" value="NZ_JAXAFJ010000011.1"/>
</dbReference>
<feature type="transmembrane region" description="Helical" evidence="1">
    <location>
        <begin position="322"/>
        <end position="342"/>
    </location>
</feature>
<comment type="caution">
    <text evidence="2">The sequence shown here is derived from an EMBL/GenBank/DDBJ whole genome shotgun (WGS) entry which is preliminary data.</text>
</comment>
<name>A0ABU4RUQ0_9HYPH</name>
<evidence type="ECO:0000313" key="3">
    <source>
        <dbReference type="Proteomes" id="UP001274321"/>
    </source>
</evidence>
<gene>
    <name evidence="2" type="ORF">SCD90_14830</name>
</gene>
<keyword evidence="3" id="KW-1185">Reference proteome</keyword>
<evidence type="ECO:0000256" key="1">
    <source>
        <dbReference type="SAM" id="Phobius"/>
    </source>
</evidence>
<evidence type="ECO:0000313" key="2">
    <source>
        <dbReference type="EMBL" id="MDX6807345.1"/>
    </source>
</evidence>
<protein>
    <submittedName>
        <fullName evidence="2">Uncharacterized protein</fullName>
    </submittedName>
</protein>
<accession>A0ABU4RUQ0</accession>
<keyword evidence="1" id="KW-1133">Transmembrane helix</keyword>
<keyword evidence="1" id="KW-0812">Transmembrane</keyword>
<sequence>MTRGTGRILWSALLVSAVLLLALLLIDIEVPQDDEEALARVMREEITTPAVEGKLEDALSRGDVEDARMYADLAAQRELPLRPELTQRLTDAEQPGPTAQRNALDFGSGFVTGQGQTIAGLAGAVTSDLTVVGDIRDVVHEGGLMIAGQPYDELMLGLATVGLAATGATVATGGAGLPAKLGVAVLKVARRAGNLTADLGRALGRAVRASVDFGELRGVVTAAARMDSTAARDAASAAVRRASTGDLSRMLGDARHIADVAGPGESVRLLRYARSPQELADLSTMSTRFGRTTRGVVELTGRTSLRAFKGGVRIVRVLAENFLAFMAWFGGLIAMITTRGIARFGWRRIRAKRRTA</sequence>